<dbReference type="SUPFAM" id="SSF46785">
    <property type="entry name" value="Winged helix' DNA-binding domain"/>
    <property type="match status" value="1"/>
</dbReference>
<keyword evidence="2" id="KW-0805">Transcription regulation</keyword>
<evidence type="ECO:0000259" key="5">
    <source>
        <dbReference type="PROSITE" id="PS50931"/>
    </source>
</evidence>
<comment type="similarity">
    <text evidence="1">Belongs to the LysR transcriptional regulatory family.</text>
</comment>
<dbReference type="SUPFAM" id="SSF53850">
    <property type="entry name" value="Periplasmic binding protein-like II"/>
    <property type="match status" value="1"/>
</dbReference>
<keyword evidence="3" id="KW-0238">DNA-binding</keyword>
<proteinExistence type="inferred from homology"/>
<dbReference type="PANTHER" id="PTHR30419">
    <property type="entry name" value="HTH-TYPE TRANSCRIPTIONAL REGULATOR YBHD"/>
    <property type="match status" value="1"/>
</dbReference>
<feature type="domain" description="HTH lysR-type" evidence="5">
    <location>
        <begin position="2"/>
        <end position="59"/>
    </location>
</feature>
<dbReference type="RefSeq" id="WP_094855453.1">
    <property type="nucleotide sequence ID" value="NZ_NEVM01000005.1"/>
</dbReference>
<dbReference type="InterPro" id="IPR036388">
    <property type="entry name" value="WH-like_DNA-bd_sf"/>
</dbReference>
<name>A0A261S228_9BORD</name>
<evidence type="ECO:0000256" key="2">
    <source>
        <dbReference type="ARBA" id="ARBA00023015"/>
    </source>
</evidence>
<dbReference type="Pfam" id="PF00126">
    <property type="entry name" value="HTH_1"/>
    <property type="match status" value="1"/>
</dbReference>
<dbReference type="Pfam" id="PF03466">
    <property type="entry name" value="LysR_substrate"/>
    <property type="match status" value="1"/>
</dbReference>
<dbReference type="InterPro" id="IPR050950">
    <property type="entry name" value="HTH-type_LysR_regulators"/>
</dbReference>
<keyword evidence="7" id="KW-1185">Reference proteome</keyword>
<dbReference type="GO" id="GO:0003677">
    <property type="term" value="F:DNA binding"/>
    <property type="evidence" value="ECO:0007669"/>
    <property type="project" value="UniProtKB-KW"/>
</dbReference>
<sequence length="318" mass="34337">MPSIRTLKTFLAVARHGSFAAAGKHVGLTAAAVGLQIRALEEDLHCRLFDRGARTVVLNPCARKLLPRIEQLVVDYEDLAGDSGSGALAGSVVMGALVSALMGAFSDALWSIERENPTLDVRLFAGLSSDFAMRVEQGELDAAVVTRPPRPLPVAMVWTPLYTEPLVLIVPRRPHFQLPAQPLDALRTAPFLRFDHGTWTGALVDDAIRCCDVQVRVEMELNSVEAIIELVRQGLGVSIVPRLANVSWGADRALRVVPLPCGSVCRDVGLLERRHHARTRFTDAVKAYFSHGAAAASGAEQHGQAAERVGPAALRQNL</sequence>
<dbReference type="Gene3D" id="3.40.190.10">
    <property type="entry name" value="Periplasmic binding protein-like II"/>
    <property type="match status" value="2"/>
</dbReference>
<evidence type="ECO:0000256" key="4">
    <source>
        <dbReference type="ARBA" id="ARBA00023163"/>
    </source>
</evidence>
<dbReference type="OrthoDB" id="8707631at2"/>
<accession>A0A261S228</accession>
<dbReference type="Gene3D" id="1.10.10.10">
    <property type="entry name" value="Winged helix-like DNA-binding domain superfamily/Winged helix DNA-binding domain"/>
    <property type="match status" value="1"/>
</dbReference>
<dbReference type="PROSITE" id="PS50931">
    <property type="entry name" value="HTH_LYSR"/>
    <property type="match status" value="1"/>
</dbReference>
<dbReference type="InterPro" id="IPR036390">
    <property type="entry name" value="WH_DNA-bd_sf"/>
</dbReference>
<dbReference type="GO" id="GO:0005829">
    <property type="term" value="C:cytosol"/>
    <property type="evidence" value="ECO:0007669"/>
    <property type="project" value="TreeGrafter"/>
</dbReference>
<dbReference type="EMBL" id="NEVM01000005">
    <property type="protein sequence ID" value="OZI31037.1"/>
    <property type="molecule type" value="Genomic_DNA"/>
</dbReference>
<dbReference type="InterPro" id="IPR005119">
    <property type="entry name" value="LysR_subst-bd"/>
</dbReference>
<dbReference type="Proteomes" id="UP000216020">
    <property type="component" value="Unassembled WGS sequence"/>
</dbReference>
<evidence type="ECO:0000313" key="7">
    <source>
        <dbReference type="Proteomes" id="UP000216020"/>
    </source>
</evidence>
<organism evidence="6 7">
    <name type="scientific">Bordetella genomosp. 10</name>
    <dbReference type="NCBI Taxonomy" id="1416804"/>
    <lineage>
        <taxon>Bacteria</taxon>
        <taxon>Pseudomonadati</taxon>
        <taxon>Pseudomonadota</taxon>
        <taxon>Betaproteobacteria</taxon>
        <taxon>Burkholderiales</taxon>
        <taxon>Alcaligenaceae</taxon>
        <taxon>Bordetella</taxon>
    </lineage>
</organism>
<gene>
    <name evidence="6" type="ORF">CAL29_24120</name>
</gene>
<reference evidence="7" key="1">
    <citation type="submission" date="2017-05" db="EMBL/GenBank/DDBJ databases">
        <title>Complete and WGS of Bordetella genogroups.</title>
        <authorList>
            <person name="Spilker T."/>
            <person name="Lipuma J."/>
        </authorList>
    </citation>
    <scope>NUCLEOTIDE SEQUENCE [LARGE SCALE GENOMIC DNA]</scope>
    <source>
        <strain evidence="7">AU16122</strain>
    </source>
</reference>
<dbReference type="AlphaFoldDB" id="A0A261S228"/>
<keyword evidence="4" id="KW-0804">Transcription</keyword>
<dbReference type="GO" id="GO:0003700">
    <property type="term" value="F:DNA-binding transcription factor activity"/>
    <property type="evidence" value="ECO:0007669"/>
    <property type="project" value="InterPro"/>
</dbReference>
<evidence type="ECO:0000313" key="6">
    <source>
        <dbReference type="EMBL" id="OZI31037.1"/>
    </source>
</evidence>
<comment type="caution">
    <text evidence="6">The sequence shown here is derived from an EMBL/GenBank/DDBJ whole genome shotgun (WGS) entry which is preliminary data.</text>
</comment>
<evidence type="ECO:0000256" key="1">
    <source>
        <dbReference type="ARBA" id="ARBA00009437"/>
    </source>
</evidence>
<evidence type="ECO:0000256" key="3">
    <source>
        <dbReference type="ARBA" id="ARBA00023125"/>
    </source>
</evidence>
<protein>
    <submittedName>
        <fullName evidence="6">LysR family transcriptional regulator</fullName>
    </submittedName>
</protein>
<dbReference type="InterPro" id="IPR000847">
    <property type="entry name" value="LysR_HTH_N"/>
</dbReference>